<gene>
    <name evidence="2" type="ORF">DKB62_01455</name>
</gene>
<keyword evidence="3" id="KW-1185">Reference proteome</keyword>
<dbReference type="EMBL" id="CP029462">
    <property type="protein sequence ID" value="AXL22324.1"/>
    <property type="molecule type" value="Genomic_DNA"/>
</dbReference>
<reference evidence="2 3" key="1">
    <citation type="submission" date="2018-05" db="EMBL/GenBank/DDBJ databases">
        <title>Complete genome sequence of Megasphaera sp. AJH120T, isolated from the ceca of a chicken.</title>
        <authorList>
            <person name="Maki J."/>
            <person name="Looft T."/>
        </authorList>
    </citation>
    <scope>NUCLEOTIDE SEQUENCE [LARGE SCALE GENOMIC DNA]</scope>
    <source>
        <strain evidence="2 3">AJH120</strain>
    </source>
</reference>
<feature type="domain" description="NrS-1 polymerase-like HBD" evidence="1">
    <location>
        <begin position="224"/>
        <end position="281"/>
    </location>
</feature>
<dbReference type="Proteomes" id="UP000254337">
    <property type="component" value="Chromosome"/>
</dbReference>
<evidence type="ECO:0000259" key="1">
    <source>
        <dbReference type="Pfam" id="PF22763"/>
    </source>
</evidence>
<proteinExistence type="predicted"/>
<sequence>MIHRIPEELREYAQWVCWKIVKRKEKGRVKKIKVPFDPKNGQPAKVNDPLTWGTYEEACRAACDYDGLGFVFTEQDPFIGIDIDHCVEDMVLTKDAYRIMKSLGSYSEISPSGRGLHIIVTGIIRDGRKGARNDKIEIYSANRFFTVTGNCILWAPINNGQDVLDYLMDVVLPAPAPVDASPAPSVPKLMLDDAQVLKKLFSQKNKELMIRLYNGEDAMYGDTSRDDLYFCWQINFINGNDLAQTDRIFRNSGRMRDKWDTVHFSNGKTYGQRTLEKSINQGR</sequence>
<dbReference type="OrthoDB" id="9763644at2"/>
<dbReference type="InterPro" id="IPR054468">
    <property type="entry name" value="NrSPol-like_HBD"/>
</dbReference>
<protein>
    <recommendedName>
        <fullName evidence="1">NrS-1 polymerase-like HBD domain-containing protein</fullName>
    </recommendedName>
</protein>
<dbReference type="KEGG" id="meg:DKB62_01455"/>
<name>A0A346B2I1_9FIRM</name>
<evidence type="ECO:0000313" key="3">
    <source>
        <dbReference type="Proteomes" id="UP000254337"/>
    </source>
</evidence>
<organism evidence="2 3">
    <name type="scientific">Megasphaera stantonii</name>
    <dbReference type="NCBI Taxonomy" id="2144175"/>
    <lineage>
        <taxon>Bacteria</taxon>
        <taxon>Bacillati</taxon>
        <taxon>Bacillota</taxon>
        <taxon>Negativicutes</taxon>
        <taxon>Veillonellales</taxon>
        <taxon>Veillonellaceae</taxon>
        <taxon>Megasphaera</taxon>
    </lineage>
</organism>
<accession>A0A346B2I1</accession>
<evidence type="ECO:0000313" key="2">
    <source>
        <dbReference type="EMBL" id="AXL22324.1"/>
    </source>
</evidence>
<dbReference type="AlphaFoldDB" id="A0A346B2I1"/>
<dbReference type="Pfam" id="PF22763">
    <property type="entry name" value="NrS1-1_pol-like_HBD"/>
    <property type="match status" value="1"/>
</dbReference>